<dbReference type="GeneID" id="31360124"/>
<sequence length="864" mass="97521">MSFFVMSDKDKNNDKDEELSVDPLDKMSNDQIIAQFYRKILAWDVSNLRANEKLLKPVKVEFLDRHDYIDTFEPLLLEECRAQLERSIEEGGEKNDVENEPVFSRVRYISENSDFLDVGLVMTKENEMYQFHENDLMMISLHHPMILFGGDENEEITDDEDPSNVVDRANGASSTGASAAAGEDPDKVYTTEKKKKKVIPPSKIEVTDANRYLHLVGTVEQFEMGGIKREYLALYTTAKTSFMKTLLLADDEEPGVPMKIPPALKEKFESSYNPSQFGALTSALSGSNITLIQGPPGTGKTHVIVGLLSVLLHSTEVPKHVIEEKESLVHRELYEFEKLESWEISQPWLKNGFKNIRDDYTLIDYSFEEKEERRKRDLWRKLRETGTTKNIARKKRILLCAPSNGAVDEIVTRLIRDGLLNHEGKSYRPNLVRVGPGSHQDVEPVTLEYMVRCRQQLMNSNSAIPSSSASTAVATTSPKSSLDTNSIRTLVLEDAEIIATTLSFSGSSILMKMNGFDIVIIDEAAQAVETSTLVPMQHKCKKIVLVGDPKQLPATIISPIAIKQKYDQSLFQRLQEKRTPHMLTTQYRMHSSIRAFPSKHFYNDLLEDGPNIPSRATNYHANPFFGPLIFYDLSFSVETKPGGGSVFNEDECRMALQLYQLLLKTYPDELFSGRIGIISPYRQQVLSLREYFKNYSGISIDTVDGFQGREREIIIFSCVRAPAEKGAGIGFLADVRRMNVALTRPRSSLLIIGNSKSLCINPDWYELIKHAQDNNNLIPITNPSLETIVPTLNNTELFDELSAKGQAVKLVAPSGPNPDDKNLKKDNKRKKTQRKQNNNNNNKNNKNNKKTKNSANNIYTAVTS</sequence>
<dbReference type="AlphaFoldDB" id="D3B846"/>
<dbReference type="GO" id="GO:0001147">
    <property type="term" value="F:transcription termination site sequence-specific DNA binding"/>
    <property type="evidence" value="ECO:0007669"/>
    <property type="project" value="TreeGrafter"/>
</dbReference>
<dbReference type="GO" id="GO:0006369">
    <property type="term" value="P:termination of RNA polymerase II transcription"/>
    <property type="evidence" value="ECO:0007669"/>
    <property type="project" value="TreeGrafter"/>
</dbReference>
<dbReference type="InterPro" id="IPR041677">
    <property type="entry name" value="DNA2/NAM7_AAA_11"/>
</dbReference>
<feature type="region of interest" description="Disordered" evidence="5">
    <location>
        <begin position="462"/>
        <end position="482"/>
    </location>
</feature>
<evidence type="ECO:0000256" key="5">
    <source>
        <dbReference type="SAM" id="MobiDB-lite"/>
    </source>
</evidence>
<keyword evidence="2" id="KW-0378">Hydrolase</keyword>
<feature type="domain" description="DNA2/NAM7 helicase helicase" evidence="6">
    <location>
        <begin position="272"/>
        <end position="462"/>
    </location>
</feature>
<dbReference type="InterPro" id="IPR047187">
    <property type="entry name" value="SF1_C_Upf1"/>
</dbReference>
<dbReference type="STRING" id="670386.D3B846"/>
<evidence type="ECO:0000256" key="1">
    <source>
        <dbReference type="ARBA" id="ARBA00022741"/>
    </source>
</evidence>
<feature type="region of interest" description="Disordered" evidence="5">
    <location>
        <begin position="1"/>
        <end position="21"/>
    </location>
</feature>
<evidence type="ECO:0000256" key="2">
    <source>
        <dbReference type="ARBA" id="ARBA00022801"/>
    </source>
</evidence>
<feature type="compositionally biased region" description="Low complexity" evidence="5">
    <location>
        <begin position="462"/>
        <end position="481"/>
    </location>
</feature>
<dbReference type="Gene3D" id="3.40.50.300">
    <property type="entry name" value="P-loop containing nucleotide triphosphate hydrolases"/>
    <property type="match status" value="2"/>
</dbReference>
<feature type="compositionally biased region" description="Polar residues" evidence="5">
    <location>
        <begin position="854"/>
        <end position="864"/>
    </location>
</feature>
<keyword evidence="9" id="KW-1185">Reference proteome</keyword>
<dbReference type="GO" id="GO:0016787">
    <property type="term" value="F:hydrolase activity"/>
    <property type="evidence" value="ECO:0007669"/>
    <property type="project" value="UniProtKB-KW"/>
</dbReference>
<feature type="domain" description="DNA2/NAM7 helicase helicase" evidence="6">
    <location>
        <begin position="482"/>
        <end position="558"/>
    </location>
</feature>
<evidence type="ECO:0000256" key="4">
    <source>
        <dbReference type="ARBA" id="ARBA00022840"/>
    </source>
</evidence>
<evidence type="ECO:0000313" key="8">
    <source>
        <dbReference type="EMBL" id="EFA82214.1"/>
    </source>
</evidence>
<dbReference type="InterPro" id="IPR045055">
    <property type="entry name" value="DNA2/NAM7-like"/>
</dbReference>
<dbReference type="InParanoid" id="D3B846"/>
<feature type="compositionally biased region" description="Low complexity" evidence="5">
    <location>
        <begin position="835"/>
        <end position="845"/>
    </location>
</feature>
<evidence type="ECO:0000259" key="7">
    <source>
        <dbReference type="Pfam" id="PF13087"/>
    </source>
</evidence>
<dbReference type="Pfam" id="PF13086">
    <property type="entry name" value="AAA_11"/>
    <property type="match status" value="2"/>
</dbReference>
<dbReference type="GO" id="GO:0005694">
    <property type="term" value="C:chromosome"/>
    <property type="evidence" value="ECO:0007669"/>
    <property type="project" value="UniProtKB-ARBA"/>
</dbReference>
<dbReference type="Proteomes" id="UP000001396">
    <property type="component" value="Unassembled WGS sequence"/>
</dbReference>
<reference evidence="8 9" key="1">
    <citation type="journal article" date="2011" name="Genome Res.">
        <title>Phylogeny-wide analysis of social amoeba genomes highlights ancient origins for complex intercellular communication.</title>
        <authorList>
            <person name="Heidel A.J."/>
            <person name="Lawal H.M."/>
            <person name="Felder M."/>
            <person name="Schilde C."/>
            <person name="Helps N.R."/>
            <person name="Tunggal B."/>
            <person name="Rivero F."/>
            <person name="John U."/>
            <person name="Schleicher M."/>
            <person name="Eichinger L."/>
            <person name="Platzer M."/>
            <person name="Noegel A.A."/>
            <person name="Schaap P."/>
            <person name="Gloeckner G."/>
        </authorList>
    </citation>
    <scope>NUCLEOTIDE SEQUENCE [LARGE SCALE GENOMIC DNA]</scope>
    <source>
        <strain evidence="9">ATCC 26659 / Pp 5 / PN500</strain>
    </source>
</reference>
<keyword evidence="3 8" id="KW-0347">Helicase</keyword>
<feature type="region of interest" description="Disordered" evidence="5">
    <location>
        <begin position="152"/>
        <end position="184"/>
    </location>
</feature>
<evidence type="ECO:0000313" key="9">
    <source>
        <dbReference type="Proteomes" id="UP000001396"/>
    </source>
</evidence>
<gene>
    <name evidence="8" type="ORF">PPL_04637</name>
</gene>
<dbReference type="EMBL" id="ADBJ01000020">
    <property type="protein sequence ID" value="EFA82214.1"/>
    <property type="molecule type" value="Genomic_DNA"/>
</dbReference>
<dbReference type="InterPro" id="IPR041679">
    <property type="entry name" value="DNA2/NAM7-like_C"/>
</dbReference>
<dbReference type="GO" id="GO:0004386">
    <property type="term" value="F:helicase activity"/>
    <property type="evidence" value="ECO:0007669"/>
    <property type="project" value="UniProtKB-KW"/>
</dbReference>
<comment type="caution">
    <text evidence="8">The sequence shown here is derived from an EMBL/GenBank/DDBJ whole genome shotgun (WGS) entry which is preliminary data.</text>
</comment>
<dbReference type="OMA" id="DWWTTKL"/>
<keyword evidence="4" id="KW-0067">ATP-binding</keyword>
<dbReference type="RefSeq" id="XP_020434331.1">
    <property type="nucleotide sequence ID" value="XM_020575536.1"/>
</dbReference>
<dbReference type="CDD" id="cd18042">
    <property type="entry name" value="DEXXQc_SETX"/>
    <property type="match status" value="1"/>
</dbReference>
<dbReference type="GO" id="GO:0005524">
    <property type="term" value="F:ATP binding"/>
    <property type="evidence" value="ECO:0007669"/>
    <property type="project" value="UniProtKB-KW"/>
</dbReference>
<feature type="compositionally biased region" description="Acidic residues" evidence="5">
    <location>
        <begin position="152"/>
        <end position="162"/>
    </location>
</feature>
<accession>D3B846</accession>
<dbReference type="CDD" id="cd18808">
    <property type="entry name" value="SF1_C_Upf1"/>
    <property type="match status" value="1"/>
</dbReference>
<dbReference type="FunFam" id="3.40.50.300:FF:000326">
    <property type="entry name" value="P-loop containing nucleoside triphosphate hydrolase"/>
    <property type="match status" value="1"/>
</dbReference>
<dbReference type="GO" id="GO:0016604">
    <property type="term" value="C:nuclear body"/>
    <property type="evidence" value="ECO:0007669"/>
    <property type="project" value="TreeGrafter"/>
</dbReference>
<protein>
    <submittedName>
        <fullName evidence="8">DNA2/NAM7 helicase family protein</fullName>
    </submittedName>
</protein>
<dbReference type="PANTHER" id="PTHR10887:SF495">
    <property type="entry name" value="HELICASE SENATAXIN ISOFORM X1-RELATED"/>
    <property type="match status" value="1"/>
</dbReference>
<evidence type="ECO:0000256" key="3">
    <source>
        <dbReference type="ARBA" id="ARBA00022806"/>
    </source>
</evidence>
<dbReference type="SUPFAM" id="SSF52540">
    <property type="entry name" value="P-loop containing nucleoside triphosphate hydrolases"/>
    <property type="match status" value="1"/>
</dbReference>
<dbReference type="InterPro" id="IPR027417">
    <property type="entry name" value="P-loop_NTPase"/>
</dbReference>
<feature type="domain" description="DNA2/NAM7 helicase-like C-terminal" evidence="7">
    <location>
        <begin position="566"/>
        <end position="756"/>
    </location>
</feature>
<keyword evidence="1" id="KW-0547">Nucleotide-binding</keyword>
<feature type="compositionally biased region" description="Low complexity" evidence="5">
    <location>
        <begin position="169"/>
        <end position="182"/>
    </location>
</feature>
<name>D3B846_HETP5</name>
<organism evidence="8 9">
    <name type="scientific">Heterostelium pallidum (strain ATCC 26659 / Pp 5 / PN500)</name>
    <name type="common">Cellular slime mold</name>
    <name type="synonym">Polysphondylium pallidum</name>
    <dbReference type="NCBI Taxonomy" id="670386"/>
    <lineage>
        <taxon>Eukaryota</taxon>
        <taxon>Amoebozoa</taxon>
        <taxon>Evosea</taxon>
        <taxon>Eumycetozoa</taxon>
        <taxon>Dictyostelia</taxon>
        <taxon>Acytosteliales</taxon>
        <taxon>Acytosteliaceae</taxon>
        <taxon>Heterostelium</taxon>
    </lineage>
</organism>
<evidence type="ECO:0000259" key="6">
    <source>
        <dbReference type="Pfam" id="PF13086"/>
    </source>
</evidence>
<dbReference type="PANTHER" id="PTHR10887">
    <property type="entry name" value="DNA2/NAM7 HELICASE FAMILY"/>
    <property type="match status" value="1"/>
</dbReference>
<feature type="region of interest" description="Disordered" evidence="5">
    <location>
        <begin position="810"/>
        <end position="864"/>
    </location>
</feature>
<proteinExistence type="predicted"/>
<dbReference type="Pfam" id="PF13087">
    <property type="entry name" value="AAA_12"/>
    <property type="match status" value="1"/>
</dbReference>